<keyword evidence="2" id="KW-0812">Transmembrane</keyword>
<accession>A0A1L7CI77</accession>
<keyword evidence="5" id="KW-1185">Reference proteome</keyword>
<dbReference type="AlphaFoldDB" id="A0A1L7CI77"/>
<evidence type="ECO:0000313" key="5">
    <source>
        <dbReference type="Proteomes" id="UP000185478"/>
    </source>
</evidence>
<feature type="domain" description="LytR/CpsA/Psr regulator C-terminal" evidence="3">
    <location>
        <begin position="112"/>
        <end position="200"/>
    </location>
</feature>
<dbReference type="Pfam" id="PF13399">
    <property type="entry name" value="LytR_C"/>
    <property type="match status" value="1"/>
</dbReference>
<feature type="compositionally biased region" description="Low complexity" evidence="1">
    <location>
        <begin position="66"/>
        <end position="106"/>
    </location>
</feature>
<evidence type="ECO:0000259" key="3">
    <source>
        <dbReference type="Pfam" id="PF13399"/>
    </source>
</evidence>
<evidence type="ECO:0000256" key="2">
    <source>
        <dbReference type="SAM" id="Phobius"/>
    </source>
</evidence>
<dbReference type="STRING" id="1431546.CAQU_11215"/>
<dbReference type="InterPro" id="IPR027381">
    <property type="entry name" value="LytR/CpsA/Psr_C"/>
</dbReference>
<evidence type="ECO:0000313" key="4">
    <source>
        <dbReference type="EMBL" id="APT85519.1"/>
    </source>
</evidence>
<sequence>MSATGAAAPRVPLRGIAMILLAVAALLVAWGVWSMTRGDSDDVVRATATPSLTAPQGQKPAPANEQPQKPADDQAAPSPAQQPRPVEGQGQAAPAPAGGRDAAPAANVPTNAPVVVLNNSTVQGLAANVADRIRPNFEVAEVGNYPERPFPRSVAFYTPGNQVEEATAKAVARQLNIVAEPRPADLSDVPAGVLLILTQDMN</sequence>
<dbReference type="Proteomes" id="UP000185478">
    <property type="component" value="Chromosome"/>
</dbReference>
<evidence type="ECO:0000256" key="1">
    <source>
        <dbReference type="SAM" id="MobiDB-lite"/>
    </source>
</evidence>
<keyword evidence="2" id="KW-0472">Membrane</keyword>
<proteinExistence type="predicted"/>
<reference evidence="4 5" key="1">
    <citation type="submission" date="2014-08" db="EMBL/GenBank/DDBJ databases">
        <title>Complete genome sequence of Corynebacterium aquilae S-613T(T) (=DSM 44791(T)), isolated from the choana of a healthy golden eagle.</title>
        <authorList>
            <person name="Ruckert C."/>
            <person name="Albersmeier A."/>
            <person name="Winkler A."/>
            <person name="Kalinowski J."/>
        </authorList>
    </citation>
    <scope>NUCLEOTIDE SEQUENCE [LARGE SCALE GENOMIC DNA]</scope>
    <source>
        <strain evidence="4 5">S-613</strain>
    </source>
</reference>
<dbReference type="EMBL" id="CP009245">
    <property type="protein sequence ID" value="APT85519.1"/>
    <property type="molecule type" value="Genomic_DNA"/>
</dbReference>
<dbReference type="KEGG" id="caqu:CAQU_11215"/>
<feature type="region of interest" description="Disordered" evidence="1">
    <location>
        <begin position="50"/>
        <end position="106"/>
    </location>
</feature>
<dbReference type="Gene3D" id="3.30.70.2390">
    <property type="match status" value="1"/>
</dbReference>
<organism evidence="4 5">
    <name type="scientific">Corynebacterium aquilae DSM 44791</name>
    <dbReference type="NCBI Taxonomy" id="1431546"/>
    <lineage>
        <taxon>Bacteria</taxon>
        <taxon>Bacillati</taxon>
        <taxon>Actinomycetota</taxon>
        <taxon>Actinomycetes</taxon>
        <taxon>Mycobacteriales</taxon>
        <taxon>Corynebacteriaceae</taxon>
        <taxon>Corynebacterium</taxon>
    </lineage>
</organism>
<gene>
    <name evidence="4" type="ORF">CAQU_11215</name>
</gene>
<keyword evidence="2" id="KW-1133">Transmembrane helix</keyword>
<feature type="transmembrane region" description="Helical" evidence="2">
    <location>
        <begin position="12"/>
        <end position="33"/>
    </location>
</feature>
<name>A0A1L7CI77_9CORY</name>
<protein>
    <recommendedName>
        <fullName evidence="3">LytR/CpsA/Psr regulator C-terminal domain-containing protein</fullName>
    </recommendedName>
</protein>